<dbReference type="Proteomes" id="UP000030764">
    <property type="component" value="Unassembled WGS sequence"/>
</dbReference>
<dbReference type="EMBL" id="KL363190">
    <property type="protein sequence ID" value="KFD57031.1"/>
    <property type="molecule type" value="Genomic_DNA"/>
</dbReference>
<feature type="chain" id="PRO_5010405322" evidence="1">
    <location>
        <begin position="18"/>
        <end position="90"/>
    </location>
</feature>
<dbReference type="AlphaFoldDB" id="A0A085MYH7"/>
<dbReference type="Proteomes" id="UP000030758">
    <property type="component" value="Unassembled WGS sequence"/>
</dbReference>
<gene>
    <name evidence="2" type="ORF">M513_01916</name>
    <name evidence="3" type="ORF">M514_01916</name>
</gene>
<proteinExistence type="predicted"/>
<feature type="signal peptide" evidence="1">
    <location>
        <begin position="1"/>
        <end position="17"/>
    </location>
</feature>
<evidence type="ECO:0000256" key="1">
    <source>
        <dbReference type="SAM" id="SignalP"/>
    </source>
</evidence>
<dbReference type="EMBL" id="KL367598">
    <property type="protein sequence ID" value="KFD62273.1"/>
    <property type="molecule type" value="Genomic_DNA"/>
</dbReference>
<accession>A0A085MYH7</accession>
<name>A0A085MYH7_9BILA</name>
<reference evidence="3 4" key="1">
    <citation type="journal article" date="2014" name="Nat. Genet.">
        <title>Genome and transcriptome of the porcine whipworm Trichuris suis.</title>
        <authorList>
            <person name="Jex A.R."/>
            <person name="Nejsum P."/>
            <person name="Schwarz E.M."/>
            <person name="Hu L."/>
            <person name="Young N.D."/>
            <person name="Hall R.S."/>
            <person name="Korhonen P.K."/>
            <person name="Liao S."/>
            <person name="Thamsborg S."/>
            <person name="Xia J."/>
            <person name="Xu P."/>
            <person name="Wang S."/>
            <person name="Scheerlinck J.P."/>
            <person name="Hofmann A."/>
            <person name="Sternberg P.W."/>
            <person name="Wang J."/>
            <person name="Gasser R.B."/>
        </authorList>
    </citation>
    <scope>NUCLEOTIDE SEQUENCE [LARGE SCALE GENOMIC DNA]</scope>
    <source>
        <strain evidence="3">DCEP-RM93F</strain>
        <strain evidence="2">DCEP-RM93M</strain>
    </source>
</reference>
<organism evidence="3">
    <name type="scientific">Trichuris suis</name>
    <name type="common">pig whipworm</name>
    <dbReference type="NCBI Taxonomy" id="68888"/>
    <lineage>
        <taxon>Eukaryota</taxon>
        <taxon>Metazoa</taxon>
        <taxon>Ecdysozoa</taxon>
        <taxon>Nematoda</taxon>
        <taxon>Enoplea</taxon>
        <taxon>Dorylaimia</taxon>
        <taxon>Trichinellida</taxon>
        <taxon>Trichuridae</taxon>
        <taxon>Trichuris</taxon>
    </lineage>
</organism>
<keyword evidence="1" id="KW-0732">Signal</keyword>
<evidence type="ECO:0000313" key="2">
    <source>
        <dbReference type="EMBL" id="KFD57031.1"/>
    </source>
</evidence>
<protein>
    <submittedName>
        <fullName evidence="3">Uncharacterized protein</fullName>
    </submittedName>
</protein>
<evidence type="ECO:0000313" key="4">
    <source>
        <dbReference type="Proteomes" id="UP000030764"/>
    </source>
</evidence>
<evidence type="ECO:0000313" key="3">
    <source>
        <dbReference type="EMBL" id="KFD62273.1"/>
    </source>
</evidence>
<sequence>MMKFALFVLFALAFQNAFEVDAKDLKACLEEDCLELFEQAKPCYRGTTQDACSTKRTESLLKHQWWSLQKLEYLNGMGFSYGKEEYASKF</sequence>
<keyword evidence="4" id="KW-1185">Reference proteome</keyword>